<name>A0A8C0FNT1_BUBBB</name>
<dbReference type="InterPro" id="IPR016186">
    <property type="entry name" value="C-type_lectin-like/link_sf"/>
</dbReference>
<reference evidence="2" key="1">
    <citation type="submission" date="2025-08" db="UniProtKB">
        <authorList>
            <consortium name="Ensembl"/>
        </authorList>
    </citation>
    <scope>IDENTIFICATION</scope>
</reference>
<dbReference type="SUPFAM" id="SSF56436">
    <property type="entry name" value="C-type lectin-like"/>
    <property type="match status" value="1"/>
</dbReference>
<dbReference type="Pfam" id="PF06482">
    <property type="entry name" value="Endostatin"/>
    <property type="match status" value="1"/>
</dbReference>
<protein>
    <recommendedName>
        <fullName evidence="1">Collagenase NC10/endostatin domain-containing protein</fullName>
    </recommendedName>
</protein>
<dbReference type="Gene3D" id="3.10.100.10">
    <property type="entry name" value="Mannose-Binding Protein A, subunit A"/>
    <property type="match status" value="1"/>
</dbReference>
<accession>A0A8C0FNT1</accession>
<organism evidence="2 3">
    <name type="scientific">Bubo bubo</name>
    <name type="common">Eurasian eagle-owl</name>
    <name type="synonym">Strix bubo</name>
    <dbReference type="NCBI Taxonomy" id="30461"/>
    <lineage>
        <taxon>Eukaryota</taxon>
        <taxon>Metazoa</taxon>
        <taxon>Chordata</taxon>
        <taxon>Craniata</taxon>
        <taxon>Vertebrata</taxon>
        <taxon>Euteleostomi</taxon>
        <taxon>Archelosauria</taxon>
        <taxon>Archosauria</taxon>
        <taxon>Dinosauria</taxon>
        <taxon>Saurischia</taxon>
        <taxon>Theropoda</taxon>
        <taxon>Coelurosauria</taxon>
        <taxon>Aves</taxon>
        <taxon>Neognathae</taxon>
        <taxon>Neoaves</taxon>
        <taxon>Telluraves</taxon>
        <taxon>Strigiformes</taxon>
        <taxon>Strigidae</taxon>
        <taxon>Bubo</taxon>
    </lineage>
</organism>
<proteinExistence type="predicted"/>
<evidence type="ECO:0000313" key="3">
    <source>
        <dbReference type="Proteomes" id="UP000694567"/>
    </source>
</evidence>
<sequence>WAGGCPWAGWPSPEPPSGLCPHRLATYQPRGGDDGGQSHVPQALLSPPWQLHLVALNAPLSGGMRGIRGADFQCFQQARQVGLAGTFRAFLSSRLQDLYSIVRRADRATVPIVNLRDEVLFSNWEALFTGSGAPLRAGAHILSFDGRDVLRDAGWPQKSVWHGSDTKGRRLPESYCETWRTEEHAITGQASSLGSGKLLEQVASSCQHAFIVLCIENSFMTAAKK</sequence>
<dbReference type="AlphaFoldDB" id="A0A8C0FNT1"/>
<dbReference type="FunFam" id="3.10.100.10:FF:000008">
    <property type="entry name" value="collagen alpha-1(XVIII) chain isoform X1"/>
    <property type="match status" value="1"/>
</dbReference>
<dbReference type="Ensembl" id="ENSBOBT00000021190.1">
    <property type="protein sequence ID" value="ENSBOBP00000020713.1"/>
    <property type="gene ID" value="ENSBOBG00000012606.1"/>
</dbReference>
<feature type="domain" description="Collagenase NC10/endostatin" evidence="1">
    <location>
        <begin position="51"/>
        <end position="220"/>
    </location>
</feature>
<keyword evidence="3" id="KW-1185">Reference proteome</keyword>
<dbReference type="CDD" id="cd00247">
    <property type="entry name" value="Endostatin-like"/>
    <property type="match status" value="1"/>
</dbReference>
<dbReference type="InterPro" id="IPR016187">
    <property type="entry name" value="CTDL_fold"/>
</dbReference>
<dbReference type="InterPro" id="IPR010515">
    <property type="entry name" value="Collagenase_NC10/endostatin"/>
</dbReference>
<reference evidence="2" key="2">
    <citation type="submission" date="2025-09" db="UniProtKB">
        <authorList>
            <consortium name="Ensembl"/>
        </authorList>
    </citation>
    <scope>IDENTIFICATION</scope>
</reference>
<evidence type="ECO:0000259" key="1">
    <source>
        <dbReference type="Pfam" id="PF06482"/>
    </source>
</evidence>
<evidence type="ECO:0000313" key="2">
    <source>
        <dbReference type="Ensembl" id="ENSBOBP00000020713.1"/>
    </source>
</evidence>
<dbReference type="Proteomes" id="UP000694567">
    <property type="component" value="Unplaced"/>
</dbReference>